<accession>A0A3P8KAH2</accession>
<proteinExistence type="predicted"/>
<dbReference type="EMBL" id="UZAL01040393">
    <property type="protein sequence ID" value="VDP76959.1"/>
    <property type="molecule type" value="Genomic_DNA"/>
</dbReference>
<gene>
    <name evidence="1" type="ORF">SMTD_LOCUS18395</name>
</gene>
<protein>
    <submittedName>
        <fullName evidence="1">Uncharacterized protein</fullName>
    </submittedName>
</protein>
<evidence type="ECO:0000313" key="1">
    <source>
        <dbReference type="EMBL" id="VDP76959.1"/>
    </source>
</evidence>
<name>A0A3P8KAH2_9TREM</name>
<evidence type="ECO:0000313" key="2">
    <source>
        <dbReference type="Proteomes" id="UP000269396"/>
    </source>
</evidence>
<reference evidence="1 2" key="1">
    <citation type="submission" date="2018-11" db="EMBL/GenBank/DDBJ databases">
        <authorList>
            <consortium name="Pathogen Informatics"/>
        </authorList>
    </citation>
    <scope>NUCLEOTIDE SEQUENCE [LARGE SCALE GENOMIC DNA]</scope>
    <source>
        <strain>Denwood</strain>
        <strain evidence="2">Zambia</strain>
    </source>
</reference>
<dbReference type="Proteomes" id="UP000269396">
    <property type="component" value="Unassembled WGS sequence"/>
</dbReference>
<dbReference type="AlphaFoldDB" id="A0A3P8KAH2"/>
<keyword evidence="2" id="KW-1185">Reference proteome</keyword>
<organism evidence="1 2">
    <name type="scientific">Schistosoma mattheei</name>
    <dbReference type="NCBI Taxonomy" id="31246"/>
    <lineage>
        <taxon>Eukaryota</taxon>
        <taxon>Metazoa</taxon>
        <taxon>Spiralia</taxon>
        <taxon>Lophotrochozoa</taxon>
        <taxon>Platyhelminthes</taxon>
        <taxon>Trematoda</taxon>
        <taxon>Digenea</taxon>
        <taxon>Strigeidida</taxon>
        <taxon>Schistosomatoidea</taxon>
        <taxon>Schistosomatidae</taxon>
        <taxon>Schistosoma</taxon>
    </lineage>
</organism>
<sequence length="40" mass="4678">MPPLRPRDFISEIELPAAFCKVFKARLKLDSINSRWKTSD</sequence>